<dbReference type="HOGENOM" id="CLU_3181521_0_0_10"/>
<sequence length="46" mass="5532">MKVVYWIKLKNETEKVNFFTFIKKFGLKGSRIYIKAKNQKKICTFA</sequence>
<organism evidence="1 2">
    <name type="scientific">Capnocytophaga canimorsus (strain 5)</name>
    <dbReference type="NCBI Taxonomy" id="860228"/>
    <lineage>
        <taxon>Bacteria</taxon>
        <taxon>Pseudomonadati</taxon>
        <taxon>Bacteroidota</taxon>
        <taxon>Flavobacteriia</taxon>
        <taxon>Flavobacteriales</taxon>
        <taxon>Flavobacteriaceae</taxon>
        <taxon>Capnocytophaga</taxon>
    </lineage>
</organism>
<reference evidence="1 2" key="1">
    <citation type="journal article" date="2011" name="J. Bacteriol.">
        <title>Complete genome sequence of the dog commensal and human pathogen Capnocytophaga canimorsus strain 5.</title>
        <authorList>
            <person name="Manfredi P."/>
            <person name="Pagni M."/>
            <person name="Cornelis G.R."/>
        </authorList>
    </citation>
    <scope>NUCLEOTIDE SEQUENCE [LARGE SCALE GENOMIC DNA]</scope>
    <source>
        <strain evidence="2">5</strain>
    </source>
</reference>
<protein>
    <submittedName>
        <fullName evidence="1">Uncharacterized protein</fullName>
    </submittedName>
</protein>
<proteinExistence type="predicted"/>
<dbReference type="EMBL" id="CP002113">
    <property type="protein sequence ID" value="AEK23491.1"/>
    <property type="molecule type" value="Genomic_DNA"/>
</dbReference>
<name>F9YQ72_CAPCC</name>
<dbReference type="STRING" id="860228.Ccan_13750"/>
<dbReference type="Proteomes" id="UP000008895">
    <property type="component" value="Chromosome"/>
</dbReference>
<keyword evidence="2" id="KW-1185">Reference proteome</keyword>
<accession>F9YQ72</accession>
<evidence type="ECO:0000313" key="2">
    <source>
        <dbReference type="Proteomes" id="UP000008895"/>
    </source>
</evidence>
<dbReference type="AlphaFoldDB" id="F9YQ72"/>
<dbReference type="KEGG" id="ccm:Ccan_13750"/>
<evidence type="ECO:0000313" key="1">
    <source>
        <dbReference type="EMBL" id="AEK23491.1"/>
    </source>
</evidence>
<gene>
    <name evidence="1" type="ordered locus">Ccan_13750</name>
</gene>